<comment type="caution">
    <text evidence="1">The sequence shown here is derived from an EMBL/GenBank/DDBJ whole genome shotgun (WGS) entry which is preliminary data.</text>
</comment>
<sequence>MSNTLVIGAGGFIGGFVAAAHLESHIPTFLLRRSGSNSETVFQMFKEKGATIIEGSFAEKEMMEKLLREHNIEVVICATGGGNILDQIALIEAIKSVGTIKRFLPSEFGHDIDKANPVEPGLTFYKHKRLIRRAIEKAGIPYTYICCNSIASWPYYNNIHPSKVTPPLDYFQIYGDGSVGAYFVSGKDIGKITEKAANDPRTLNKAIHFRPPSNLFNINQMASLWEAKLGHKLPRLTITAHQLLSIAAEMKIPESVVAALTHDIFFNGCQTNFSLDEEYDLEACKLYPEITFQTLDHCFDEFALTLKNKIRNINNNNNINNINNNIKHFAKPLMLINNNTVSQALDEAHAINNNGHAATFA</sequence>
<dbReference type="EMBL" id="CM037029">
    <property type="protein sequence ID" value="KAH7652918.1"/>
    <property type="molecule type" value="Genomic_DNA"/>
</dbReference>
<dbReference type="EC" id="1.17.1.3" evidence="1"/>
<accession>A0ACB7TY12</accession>
<dbReference type="Proteomes" id="UP000827976">
    <property type="component" value="Chromosome 19"/>
</dbReference>
<name>A0ACB7TY12_DIOAL</name>
<gene>
    <name evidence="1" type="ORF">IHE45_19G048600</name>
</gene>
<reference evidence="2" key="1">
    <citation type="journal article" date="2022" name="Nat. Commun.">
        <title>Chromosome evolution and the genetic basis of agronomically important traits in greater yam.</title>
        <authorList>
            <person name="Bredeson J.V."/>
            <person name="Lyons J.B."/>
            <person name="Oniyinde I.O."/>
            <person name="Okereke N.R."/>
            <person name="Kolade O."/>
            <person name="Nnabue I."/>
            <person name="Nwadili C.O."/>
            <person name="Hribova E."/>
            <person name="Parker M."/>
            <person name="Nwogha J."/>
            <person name="Shu S."/>
            <person name="Carlson J."/>
            <person name="Kariba R."/>
            <person name="Muthemba S."/>
            <person name="Knop K."/>
            <person name="Barton G.J."/>
            <person name="Sherwood A.V."/>
            <person name="Lopez-Montes A."/>
            <person name="Asiedu R."/>
            <person name="Jamnadass R."/>
            <person name="Muchugi A."/>
            <person name="Goodstein D."/>
            <person name="Egesi C.N."/>
            <person name="Featherston J."/>
            <person name="Asfaw A."/>
            <person name="Simpson G.G."/>
            <person name="Dolezel J."/>
            <person name="Hendre P.S."/>
            <person name="Van Deynze A."/>
            <person name="Kumar P.L."/>
            <person name="Obidiegwu J.E."/>
            <person name="Bhattacharjee R."/>
            <person name="Rokhsar D.S."/>
        </authorList>
    </citation>
    <scope>NUCLEOTIDE SEQUENCE [LARGE SCALE GENOMIC DNA]</scope>
    <source>
        <strain evidence="2">cv. TDa95/00328</strain>
    </source>
</reference>
<keyword evidence="1" id="KW-0560">Oxidoreductase</keyword>
<evidence type="ECO:0000313" key="2">
    <source>
        <dbReference type="Proteomes" id="UP000827976"/>
    </source>
</evidence>
<evidence type="ECO:0000313" key="1">
    <source>
        <dbReference type="EMBL" id="KAH7652918.1"/>
    </source>
</evidence>
<keyword evidence="2" id="KW-1185">Reference proteome</keyword>
<proteinExistence type="predicted"/>
<organism evidence="1 2">
    <name type="scientific">Dioscorea alata</name>
    <name type="common">Purple yam</name>
    <dbReference type="NCBI Taxonomy" id="55571"/>
    <lineage>
        <taxon>Eukaryota</taxon>
        <taxon>Viridiplantae</taxon>
        <taxon>Streptophyta</taxon>
        <taxon>Embryophyta</taxon>
        <taxon>Tracheophyta</taxon>
        <taxon>Spermatophyta</taxon>
        <taxon>Magnoliopsida</taxon>
        <taxon>Liliopsida</taxon>
        <taxon>Dioscoreales</taxon>
        <taxon>Dioscoreaceae</taxon>
        <taxon>Dioscorea</taxon>
    </lineage>
</organism>
<protein>
    <submittedName>
        <fullName evidence="1">Leucoanthocyanidin reductase protein</fullName>
        <ecNumber evidence="1">1.17.1.3</ecNumber>
    </submittedName>
</protein>